<gene>
    <name evidence="1" type="ORF">U0C82_12930</name>
</gene>
<proteinExistence type="predicted"/>
<sequence>MLIAVLSLAMIIPLTAATLMSVSNEQDRKSIKVKARDHRR</sequence>
<dbReference type="EMBL" id="JAXLPB010000004">
    <property type="protein sequence ID" value="MDY8110044.1"/>
    <property type="molecule type" value="Genomic_DNA"/>
</dbReference>
<organism evidence="1 2">
    <name type="scientific">Fulvimarina uroteuthidis</name>
    <dbReference type="NCBI Taxonomy" id="3098149"/>
    <lineage>
        <taxon>Bacteria</taxon>
        <taxon>Pseudomonadati</taxon>
        <taxon>Pseudomonadota</taxon>
        <taxon>Alphaproteobacteria</taxon>
        <taxon>Hyphomicrobiales</taxon>
        <taxon>Aurantimonadaceae</taxon>
        <taxon>Fulvimarina</taxon>
    </lineage>
</organism>
<reference evidence="1 2" key="1">
    <citation type="submission" date="2023-12" db="EMBL/GenBank/DDBJ databases">
        <title>Description of Novel Strain Fulvimarina sp. 2208YS6-2-32 isolated from Uroteuthis (Photololigo) edulis.</title>
        <authorList>
            <person name="Park J.-S."/>
        </authorList>
    </citation>
    <scope>NUCLEOTIDE SEQUENCE [LARGE SCALE GENOMIC DNA]</scope>
    <source>
        <strain evidence="1 2">2208YS6-2-32</strain>
    </source>
</reference>
<dbReference type="RefSeq" id="WP_322187573.1">
    <property type="nucleotide sequence ID" value="NZ_JAXLPB010000004.1"/>
</dbReference>
<evidence type="ECO:0000313" key="1">
    <source>
        <dbReference type="EMBL" id="MDY8110044.1"/>
    </source>
</evidence>
<accession>A0ABU5I3T3</accession>
<comment type="caution">
    <text evidence="1">The sequence shown here is derived from an EMBL/GenBank/DDBJ whole genome shotgun (WGS) entry which is preliminary data.</text>
</comment>
<protein>
    <submittedName>
        <fullName evidence="1">Uncharacterized protein</fullName>
    </submittedName>
</protein>
<dbReference type="Proteomes" id="UP001294412">
    <property type="component" value="Unassembled WGS sequence"/>
</dbReference>
<evidence type="ECO:0000313" key="2">
    <source>
        <dbReference type="Proteomes" id="UP001294412"/>
    </source>
</evidence>
<keyword evidence="2" id="KW-1185">Reference proteome</keyword>
<name>A0ABU5I3T3_9HYPH</name>